<dbReference type="Pfam" id="PF00092">
    <property type="entry name" value="VWA"/>
    <property type="match status" value="1"/>
</dbReference>
<dbReference type="PANTHER" id="PTHR22588:SF14">
    <property type="entry name" value="VWFA DOMAIN-CONTAINING PROTEIN"/>
    <property type="match status" value="1"/>
</dbReference>
<reference evidence="3" key="1">
    <citation type="submission" date="2022-01" db="EMBL/GenBank/DDBJ databases">
        <title>Genome Sequence Resource for Two Populations of Ditylenchus destructor, the Migratory Endoparasitic Phytonematode.</title>
        <authorList>
            <person name="Zhang H."/>
            <person name="Lin R."/>
            <person name="Xie B."/>
        </authorList>
    </citation>
    <scope>NUCLEOTIDE SEQUENCE</scope>
    <source>
        <strain evidence="3">BazhouSP</strain>
    </source>
</reference>
<dbReference type="InterPro" id="IPR036465">
    <property type="entry name" value="vWFA_dom_sf"/>
</dbReference>
<dbReference type="Gene3D" id="3.40.50.410">
    <property type="entry name" value="von Willebrand factor, type A domain"/>
    <property type="match status" value="2"/>
</dbReference>
<evidence type="ECO:0000259" key="2">
    <source>
        <dbReference type="PROSITE" id="PS50234"/>
    </source>
</evidence>
<feature type="compositionally biased region" description="Basic and acidic residues" evidence="1">
    <location>
        <begin position="360"/>
        <end position="387"/>
    </location>
</feature>
<feature type="compositionally biased region" description="Basic and acidic residues" evidence="1">
    <location>
        <begin position="308"/>
        <end position="324"/>
    </location>
</feature>
<feature type="region of interest" description="Disordered" evidence="1">
    <location>
        <begin position="278"/>
        <end position="297"/>
    </location>
</feature>
<dbReference type="SUPFAM" id="SSF53300">
    <property type="entry name" value="vWA-like"/>
    <property type="match status" value="2"/>
</dbReference>
<comment type="caution">
    <text evidence="3">The sequence shown here is derived from an EMBL/GenBank/DDBJ whole genome shotgun (WGS) entry which is preliminary data.</text>
</comment>
<feature type="domain" description="VWFA" evidence="2">
    <location>
        <begin position="486"/>
        <end position="672"/>
    </location>
</feature>
<evidence type="ECO:0000256" key="1">
    <source>
        <dbReference type="SAM" id="MobiDB-lite"/>
    </source>
</evidence>
<keyword evidence="4" id="KW-1185">Reference proteome</keyword>
<dbReference type="Proteomes" id="UP001201812">
    <property type="component" value="Unassembled WGS sequence"/>
</dbReference>
<feature type="region of interest" description="Disordered" evidence="1">
    <location>
        <begin position="302"/>
        <end position="434"/>
    </location>
</feature>
<accession>A0AAD4MKN4</accession>
<dbReference type="PROSITE" id="PS50234">
    <property type="entry name" value="VWFA"/>
    <property type="match status" value="2"/>
</dbReference>
<dbReference type="PRINTS" id="PR00453">
    <property type="entry name" value="VWFADOMAIN"/>
</dbReference>
<feature type="domain" description="VWFA" evidence="2">
    <location>
        <begin position="13"/>
        <end position="204"/>
    </location>
</feature>
<evidence type="ECO:0000313" key="3">
    <source>
        <dbReference type="EMBL" id="KAI1698497.1"/>
    </source>
</evidence>
<dbReference type="InterPro" id="IPR002035">
    <property type="entry name" value="VWF_A"/>
</dbReference>
<gene>
    <name evidence="3" type="ORF">DdX_17864</name>
</gene>
<feature type="region of interest" description="Disordered" evidence="1">
    <location>
        <begin position="692"/>
        <end position="728"/>
    </location>
</feature>
<protein>
    <submittedName>
        <fullName evidence="3">von willebrand factor type A domain-containing protein</fullName>
    </submittedName>
</protein>
<dbReference type="InterPro" id="IPR052229">
    <property type="entry name" value="Collagen-VI/PIF"/>
</dbReference>
<dbReference type="AlphaFoldDB" id="A0AAD4MKN4"/>
<organism evidence="3 4">
    <name type="scientific">Ditylenchus destructor</name>
    <dbReference type="NCBI Taxonomy" id="166010"/>
    <lineage>
        <taxon>Eukaryota</taxon>
        <taxon>Metazoa</taxon>
        <taxon>Ecdysozoa</taxon>
        <taxon>Nematoda</taxon>
        <taxon>Chromadorea</taxon>
        <taxon>Rhabditida</taxon>
        <taxon>Tylenchina</taxon>
        <taxon>Tylenchomorpha</taxon>
        <taxon>Sphaerularioidea</taxon>
        <taxon>Anguinidae</taxon>
        <taxon>Anguininae</taxon>
        <taxon>Ditylenchus</taxon>
    </lineage>
</organism>
<dbReference type="EMBL" id="JAKKPZ010000215">
    <property type="protein sequence ID" value="KAI1698497.1"/>
    <property type="molecule type" value="Genomic_DNA"/>
</dbReference>
<feature type="compositionally biased region" description="Basic and acidic residues" evidence="1">
    <location>
        <begin position="337"/>
        <end position="350"/>
    </location>
</feature>
<feature type="compositionally biased region" description="Basic and acidic residues" evidence="1">
    <location>
        <begin position="409"/>
        <end position="431"/>
    </location>
</feature>
<dbReference type="PANTHER" id="PTHR22588">
    <property type="entry name" value="VWFA DOMAIN-CONTAINING PROTEIN"/>
    <property type="match status" value="1"/>
</dbReference>
<name>A0AAD4MKN4_9BILA</name>
<evidence type="ECO:0000313" key="4">
    <source>
        <dbReference type="Proteomes" id="UP001201812"/>
    </source>
</evidence>
<dbReference type="SMART" id="SM00327">
    <property type="entry name" value="VWA"/>
    <property type="match status" value="2"/>
</dbReference>
<proteinExistence type="predicted"/>
<sequence length="728" mass="81890">MGFAEKCHWPLSDTLFILDSTVNVGGAAKHQKVLEFVADVSEIILGTKHDGNRVKEELAGSNLAVAQFTPEAKYEFGFLQDTNLERVERRIQNIPYLPCLNLIYCQPTAATLNSLISWASRTEEGNRAHIPDVVVLVTSSQYRPPELKFGEMLVKPQSPIHVFTITVGSGPPSGSALKPLQFAATTVNLAVLDFNALKDLVDPLCESVQSFLGEDTPTEPETRAEFLRGPLCILCISAVSVISAVTILGLCYAICRYKDELDHLRHQLNYERENSKMRGYGFSQNSENSRPKEPRRSMFGMAEITLPAEKKAVPVEPRKDESVPKEASALSLKPPPQHKEEKKTTTHHLPDTLSVPRGPVGRDRSSHRGKPRPEAEKSPHSIRDRGVSDVSRIGGASSDNLNVQIPEAALKKNQEMPREQRNIKEERKSEEGSIPEPTKILHAHENVFYFEPEAREEYNEEDDPLFDRSMTHLHHEHPALFLPPVDVLLLVDASSSIGINNFEKVKSFLRQFTNDIDVSPGRSRVAAILFANDPIVAFDFGQYYTNKSVRAAIRRMPYLGGSTFLAKALSFAAGMFWREQNMKAVRHKHRFMPTPRHDRLQVMVVISDGISDDNFDQQATHLHERMLVKISAVVTKSYNRERMRPITRYDGAIFLLTDKEALSIWLWHAQKMWNEHFGNFVEKEKSYRDGTYGMSNLSGRDPELGQSSMESGISLGDGPSHRASSRFK</sequence>